<protein>
    <submittedName>
        <fullName evidence="2">Uncharacterized protein</fullName>
    </submittedName>
</protein>
<dbReference type="Proteomes" id="UP001174691">
    <property type="component" value="Unassembled WGS sequence"/>
</dbReference>
<name>A0AA38RP14_9PEZI</name>
<dbReference type="PANTHER" id="PTHR39615">
    <property type="entry name" value="YALI0E17897P"/>
    <property type="match status" value="1"/>
</dbReference>
<proteinExistence type="predicted"/>
<organism evidence="2 3">
    <name type="scientific">Coniochaeta hoffmannii</name>
    <dbReference type="NCBI Taxonomy" id="91930"/>
    <lineage>
        <taxon>Eukaryota</taxon>
        <taxon>Fungi</taxon>
        <taxon>Dikarya</taxon>
        <taxon>Ascomycota</taxon>
        <taxon>Pezizomycotina</taxon>
        <taxon>Sordariomycetes</taxon>
        <taxon>Sordariomycetidae</taxon>
        <taxon>Coniochaetales</taxon>
        <taxon>Coniochaetaceae</taxon>
        <taxon>Coniochaeta</taxon>
    </lineage>
</organism>
<feature type="compositionally biased region" description="Low complexity" evidence="1">
    <location>
        <begin position="103"/>
        <end position="116"/>
    </location>
</feature>
<dbReference type="InterPro" id="IPR027915">
    <property type="entry name" value="DUF4452"/>
</dbReference>
<dbReference type="AlphaFoldDB" id="A0AA38RP14"/>
<evidence type="ECO:0000313" key="2">
    <source>
        <dbReference type="EMBL" id="KAJ9152307.1"/>
    </source>
</evidence>
<accession>A0AA38RP14</accession>
<feature type="compositionally biased region" description="Polar residues" evidence="1">
    <location>
        <begin position="117"/>
        <end position="146"/>
    </location>
</feature>
<comment type="caution">
    <text evidence="2">The sequence shown here is derived from an EMBL/GenBank/DDBJ whole genome shotgun (WGS) entry which is preliminary data.</text>
</comment>
<dbReference type="EMBL" id="JANBVN010000057">
    <property type="protein sequence ID" value="KAJ9152307.1"/>
    <property type="molecule type" value="Genomic_DNA"/>
</dbReference>
<feature type="region of interest" description="Disordered" evidence="1">
    <location>
        <begin position="103"/>
        <end position="149"/>
    </location>
</feature>
<sequence length="196" mass="21676">MSSYYHFNAHQQHPTPVSAAAVQHAHHGGRNRRAPRLSVSQNAQQKQFRGVRSMKELTETPQHNIADYRMKFEAIRSFELEDDFDFIPNLLTSSDRSSIASSERSSLASLSPEASPTQQPNTVAPPFSLNSTSPVFIPPSFQSHNSGMKLHQPAATRTRGNAIPIINPSTGITMASPPPSVSPARMQQHPVGRRWM</sequence>
<dbReference type="Pfam" id="PF14618">
    <property type="entry name" value="DUF4452"/>
    <property type="match status" value="1"/>
</dbReference>
<feature type="compositionally biased region" description="Polar residues" evidence="1">
    <location>
        <begin position="1"/>
        <end position="15"/>
    </location>
</feature>
<evidence type="ECO:0000256" key="1">
    <source>
        <dbReference type="SAM" id="MobiDB-lite"/>
    </source>
</evidence>
<feature type="compositionally biased region" description="Basic residues" evidence="1">
    <location>
        <begin position="24"/>
        <end position="35"/>
    </location>
</feature>
<evidence type="ECO:0000313" key="3">
    <source>
        <dbReference type="Proteomes" id="UP001174691"/>
    </source>
</evidence>
<feature type="region of interest" description="Disordered" evidence="1">
    <location>
        <begin position="174"/>
        <end position="196"/>
    </location>
</feature>
<dbReference type="PANTHER" id="PTHR39615:SF1">
    <property type="entry name" value="YALI0E17897P"/>
    <property type="match status" value="1"/>
</dbReference>
<reference evidence="2" key="1">
    <citation type="submission" date="2022-07" db="EMBL/GenBank/DDBJ databases">
        <title>Fungi with potential for degradation of polypropylene.</title>
        <authorList>
            <person name="Gostincar C."/>
        </authorList>
    </citation>
    <scope>NUCLEOTIDE SEQUENCE</scope>
    <source>
        <strain evidence="2">EXF-13287</strain>
    </source>
</reference>
<feature type="region of interest" description="Disordered" evidence="1">
    <location>
        <begin position="1"/>
        <end position="45"/>
    </location>
</feature>
<gene>
    <name evidence="2" type="ORF">NKR19_g4549</name>
</gene>
<keyword evidence="3" id="KW-1185">Reference proteome</keyword>